<evidence type="ECO:0000313" key="1">
    <source>
        <dbReference type="EMBL" id="GAA1970946.1"/>
    </source>
</evidence>
<keyword evidence="2" id="KW-1185">Reference proteome</keyword>
<protein>
    <recommendedName>
        <fullName evidence="3">SAM-dependent methyltransferase</fullName>
    </recommendedName>
</protein>
<sequence>MALEFTEAPFDRAWLEPAAGSGAFTSAMVRRGLPTPLAFDIEPKAPGIHRADFLTTDLSDLHNAVCVTNPPFGRNHKLSIPFFNHAAAACDVIAFVVPRSWRKWSVQNRLDRRMHLAHDMDLDITYVDEGGESLTDSRALRTVFQVWVRRDEIRPEIVVEDRGYLTKTSPEEANVALTVRGYGCGTVSMAFERQKNSTRMYFRASDDVIQALHQIDFSPSYNNVAFVESLSYPEINHCLNEYFDGRDGLAEGA</sequence>
<proteinExistence type="predicted"/>
<evidence type="ECO:0000313" key="2">
    <source>
        <dbReference type="Proteomes" id="UP001500571"/>
    </source>
</evidence>
<name>A0ABN2RL89_9ACTN</name>
<dbReference type="InterPro" id="IPR029063">
    <property type="entry name" value="SAM-dependent_MTases_sf"/>
</dbReference>
<organism evidence="1 2">
    <name type="scientific">Nocardioides panacihumi</name>
    <dbReference type="NCBI Taxonomy" id="400774"/>
    <lineage>
        <taxon>Bacteria</taxon>
        <taxon>Bacillati</taxon>
        <taxon>Actinomycetota</taxon>
        <taxon>Actinomycetes</taxon>
        <taxon>Propionibacteriales</taxon>
        <taxon>Nocardioidaceae</taxon>
        <taxon>Nocardioides</taxon>
    </lineage>
</organism>
<evidence type="ECO:0008006" key="3">
    <source>
        <dbReference type="Google" id="ProtNLM"/>
    </source>
</evidence>
<dbReference type="SUPFAM" id="SSF53335">
    <property type="entry name" value="S-adenosyl-L-methionine-dependent methyltransferases"/>
    <property type="match status" value="1"/>
</dbReference>
<gene>
    <name evidence="1" type="ORF">GCM10009798_34650</name>
</gene>
<accession>A0ABN2RL89</accession>
<reference evidence="1 2" key="1">
    <citation type="journal article" date="2019" name="Int. J. Syst. Evol. Microbiol.">
        <title>The Global Catalogue of Microorganisms (GCM) 10K type strain sequencing project: providing services to taxonomists for standard genome sequencing and annotation.</title>
        <authorList>
            <consortium name="The Broad Institute Genomics Platform"/>
            <consortium name="The Broad Institute Genome Sequencing Center for Infectious Disease"/>
            <person name="Wu L."/>
            <person name="Ma J."/>
        </authorList>
    </citation>
    <scope>NUCLEOTIDE SEQUENCE [LARGE SCALE GENOMIC DNA]</scope>
    <source>
        <strain evidence="1 2">JCM 15309</strain>
    </source>
</reference>
<comment type="caution">
    <text evidence="1">The sequence shown here is derived from an EMBL/GenBank/DDBJ whole genome shotgun (WGS) entry which is preliminary data.</text>
</comment>
<dbReference type="Proteomes" id="UP001500571">
    <property type="component" value="Unassembled WGS sequence"/>
</dbReference>
<dbReference type="Gene3D" id="3.40.50.150">
    <property type="entry name" value="Vaccinia Virus protein VP39"/>
    <property type="match status" value="1"/>
</dbReference>
<dbReference type="RefSeq" id="WP_344046975.1">
    <property type="nucleotide sequence ID" value="NZ_BAAAPB010000004.1"/>
</dbReference>
<dbReference type="EMBL" id="BAAAPB010000004">
    <property type="protein sequence ID" value="GAA1970946.1"/>
    <property type="molecule type" value="Genomic_DNA"/>
</dbReference>